<dbReference type="GO" id="GO:0004252">
    <property type="term" value="F:serine-type endopeptidase activity"/>
    <property type="evidence" value="ECO:0007669"/>
    <property type="project" value="InterPro"/>
</dbReference>
<evidence type="ECO:0000313" key="7">
    <source>
        <dbReference type="Ensembl" id="ENSSHAP00000009076.2"/>
    </source>
</evidence>
<keyword evidence="2" id="KW-0378">Hydrolase</keyword>
<evidence type="ECO:0000256" key="1">
    <source>
        <dbReference type="ARBA" id="ARBA00022670"/>
    </source>
</evidence>
<dbReference type="InParanoid" id="G3W0X1"/>
<feature type="chain" id="PRO_5029809443" description="Peptidase S1 domain-containing protein" evidence="5">
    <location>
        <begin position="50"/>
        <end position="346"/>
    </location>
</feature>
<keyword evidence="8" id="KW-1185">Reference proteome</keyword>
<dbReference type="InterPro" id="IPR001254">
    <property type="entry name" value="Trypsin_dom"/>
</dbReference>
<keyword evidence="1" id="KW-0645">Protease</keyword>
<dbReference type="SUPFAM" id="SSF50494">
    <property type="entry name" value="Trypsin-like serine proteases"/>
    <property type="match status" value="1"/>
</dbReference>
<proteinExistence type="predicted"/>
<dbReference type="InterPro" id="IPR001314">
    <property type="entry name" value="Peptidase_S1A"/>
</dbReference>
<dbReference type="Proteomes" id="UP000007648">
    <property type="component" value="Unassembled WGS sequence"/>
</dbReference>
<dbReference type="HOGENOM" id="CLU_006842_0_4_1"/>
<dbReference type="Gene3D" id="2.40.10.10">
    <property type="entry name" value="Trypsin-like serine proteases"/>
    <property type="match status" value="1"/>
</dbReference>
<dbReference type="CDD" id="cd00190">
    <property type="entry name" value="Tryp_SPc"/>
    <property type="match status" value="1"/>
</dbReference>
<dbReference type="PANTHER" id="PTHR24252:SF7">
    <property type="entry name" value="HYALIN"/>
    <property type="match status" value="1"/>
</dbReference>
<dbReference type="AlphaFoldDB" id="G3W0X1"/>
<dbReference type="Pfam" id="PF00089">
    <property type="entry name" value="Trypsin"/>
    <property type="match status" value="1"/>
</dbReference>
<dbReference type="FunCoup" id="G3W0X1">
    <property type="interactions" value="111"/>
</dbReference>
<dbReference type="PRINTS" id="PR00722">
    <property type="entry name" value="CHYMOTRYPSIN"/>
</dbReference>
<reference evidence="7" key="3">
    <citation type="submission" date="2025-09" db="UniProtKB">
        <authorList>
            <consortium name="Ensembl"/>
        </authorList>
    </citation>
    <scope>IDENTIFICATION</scope>
</reference>
<evidence type="ECO:0000313" key="8">
    <source>
        <dbReference type="Proteomes" id="UP000007648"/>
    </source>
</evidence>
<dbReference type="RefSeq" id="XP_012398892.1">
    <property type="nucleotide sequence ID" value="XM_012543438.3"/>
</dbReference>
<keyword evidence="3" id="KW-0720">Serine protease</keyword>
<dbReference type="GO" id="GO:0006508">
    <property type="term" value="P:proteolysis"/>
    <property type="evidence" value="ECO:0007669"/>
    <property type="project" value="UniProtKB-KW"/>
</dbReference>
<dbReference type="InterPro" id="IPR009003">
    <property type="entry name" value="Peptidase_S1_PA"/>
</dbReference>
<gene>
    <name evidence="7" type="primary">LOC100933984</name>
</gene>
<dbReference type="PANTHER" id="PTHR24252">
    <property type="entry name" value="ACROSIN-RELATED"/>
    <property type="match status" value="1"/>
</dbReference>
<feature type="signal peptide" evidence="5">
    <location>
        <begin position="1"/>
        <end position="49"/>
    </location>
</feature>
<evidence type="ECO:0000256" key="2">
    <source>
        <dbReference type="ARBA" id="ARBA00022801"/>
    </source>
</evidence>
<evidence type="ECO:0000256" key="5">
    <source>
        <dbReference type="SAM" id="SignalP"/>
    </source>
</evidence>
<name>G3W0X1_SARHA</name>
<keyword evidence="4" id="KW-1015">Disulfide bond</keyword>
<reference evidence="7" key="2">
    <citation type="submission" date="2025-08" db="UniProtKB">
        <authorList>
            <consortium name="Ensembl"/>
        </authorList>
    </citation>
    <scope>IDENTIFICATION</scope>
</reference>
<keyword evidence="5" id="KW-0732">Signal</keyword>
<dbReference type="InterPro" id="IPR043504">
    <property type="entry name" value="Peptidase_S1_PA_chymotrypsin"/>
</dbReference>
<protein>
    <recommendedName>
        <fullName evidence="6">Peptidase S1 domain-containing protein</fullName>
    </recommendedName>
</protein>
<dbReference type="GeneID" id="100933984"/>
<dbReference type="PROSITE" id="PS50240">
    <property type="entry name" value="TRYPSIN_DOM"/>
    <property type="match status" value="1"/>
</dbReference>
<evidence type="ECO:0000256" key="3">
    <source>
        <dbReference type="ARBA" id="ARBA00022825"/>
    </source>
</evidence>
<dbReference type="STRING" id="9305.ENSSHAP00000009076"/>
<evidence type="ECO:0000259" key="6">
    <source>
        <dbReference type="PROSITE" id="PS50240"/>
    </source>
</evidence>
<feature type="domain" description="Peptidase S1" evidence="6">
    <location>
        <begin position="69"/>
        <end position="316"/>
    </location>
</feature>
<dbReference type="eggNOG" id="KOG3627">
    <property type="taxonomic scope" value="Eukaryota"/>
</dbReference>
<dbReference type="GeneTree" id="ENSGT00940000161932"/>
<sequence>MMRMAPEPQPWGSCWAIRAVGVLWGPSSGGRAGRMLGALLMLLVGYTVQDPPTPEDASGCGRSYLLDRVIAGDDAMARKWPWQVSIQQGKEHRCGGSLIAPKWVLTAANCVKKNDTLNVLLGTTILTEETNYSARVLVQEVVIHPNYQQNRYWSWIGRENNLALLKLSDKVNYTKQMSPVCIASSAIDLRVGSFCWITGWGQTKVGDPDESVPLSPILQEAEISIMHNDDCDTLYHDVSEVPSIVRIISSSMLCSDYSRGRDFCYGDDGSPLVCEIDHTWFQVGVVSWTLGCAHLETPGVYSRISEYSKWIEREIAELNSATAILRVSSGIVPSLLLGPLCVVMAL</sequence>
<dbReference type="Ensembl" id="ENSSHAT00000009152.2">
    <property type="protein sequence ID" value="ENSSHAP00000009076.2"/>
    <property type="gene ID" value="ENSSHAG00000007862.2"/>
</dbReference>
<accession>G3W0X1</accession>
<dbReference type="KEGG" id="shr:100933984"/>
<organism evidence="7 8">
    <name type="scientific">Sarcophilus harrisii</name>
    <name type="common">Tasmanian devil</name>
    <name type="synonym">Sarcophilus laniarius</name>
    <dbReference type="NCBI Taxonomy" id="9305"/>
    <lineage>
        <taxon>Eukaryota</taxon>
        <taxon>Metazoa</taxon>
        <taxon>Chordata</taxon>
        <taxon>Craniata</taxon>
        <taxon>Vertebrata</taxon>
        <taxon>Euteleostomi</taxon>
        <taxon>Mammalia</taxon>
        <taxon>Metatheria</taxon>
        <taxon>Dasyuromorphia</taxon>
        <taxon>Dasyuridae</taxon>
        <taxon>Sarcophilus</taxon>
    </lineage>
</organism>
<reference evidence="7 8" key="1">
    <citation type="journal article" date="2011" name="Proc. Natl. Acad. Sci. U.S.A.">
        <title>Genetic diversity and population structure of the endangered marsupial Sarcophilus harrisii (Tasmanian devil).</title>
        <authorList>
            <person name="Miller W."/>
            <person name="Hayes V.M."/>
            <person name="Ratan A."/>
            <person name="Petersen D.C."/>
            <person name="Wittekindt N.E."/>
            <person name="Miller J."/>
            <person name="Walenz B."/>
            <person name="Knight J."/>
            <person name="Qi J."/>
            <person name="Zhao F."/>
            <person name="Wang Q."/>
            <person name="Bedoya-Reina O.C."/>
            <person name="Katiyar N."/>
            <person name="Tomsho L.P."/>
            <person name="Kasson L.M."/>
            <person name="Hardie R.A."/>
            <person name="Woodbridge P."/>
            <person name="Tindall E.A."/>
            <person name="Bertelsen M.F."/>
            <person name="Dixon D."/>
            <person name="Pyecroft S."/>
            <person name="Helgen K.M."/>
            <person name="Lesk A.M."/>
            <person name="Pringle T.H."/>
            <person name="Patterson N."/>
            <person name="Zhang Y."/>
            <person name="Kreiss A."/>
            <person name="Woods G.M."/>
            <person name="Jones M.E."/>
            <person name="Schuster S.C."/>
        </authorList>
    </citation>
    <scope>NUCLEOTIDE SEQUENCE [LARGE SCALE GENOMIC DNA]</scope>
</reference>
<dbReference type="OrthoDB" id="9448935at2759"/>
<dbReference type="FunFam" id="2.40.10.10:FF:000039">
    <property type="entry name" value="Brain-specific serine protease 4"/>
    <property type="match status" value="1"/>
</dbReference>
<evidence type="ECO:0000256" key="4">
    <source>
        <dbReference type="ARBA" id="ARBA00023157"/>
    </source>
</evidence>
<dbReference type="SMART" id="SM00020">
    <property type="entry name" value="Tryp_SPc"/>
    <property type="match status" value="1"/>
</dbReference>